<reference evidence="1 2" key="1">
    <citation type="journal article" date="2021" name="bioRxiv">
        <title>The Gossypium anomalum genome as a resource for cotton improvement and evolutionary analysis of hybrid incompatibility.</title>
        <authorList>
            <person name="Grover C.E."/>
            <person name="Yuan D."/>
            <person name="Arick M.A."/>
            <person name="Miller E.R."/>
            <person name="Hu G."/>
            <person name="Peterson D.G."/>
            <person name="Wendel J.F."/>
            <person name="Udall J.A."/>
        </authorList>
    </citation>
    <scope>NUCLEOTIDE SEQUENCE [LARGE SCALE GENOMIC DNA]</scope>
    <source>
        <strain evidence="1">JFW-Udall</strain>
        <tissue evidence="1">Leaf</tissue>
    </source>
</reference>
<dbReference type="GO" id="GO:0047746">
    <property type="term" value="F:chlorophyllase activity"/>
    <property type="evidence" value="ECO:0007669"/>
    <property type="project" value="TreeGrafter"/>
</dbReference>
<proteinExistence type="predicted"/>
<dbReference type="GO" id="GO:0015996">
    <property type="term" value="P:chlorophyll catabolic process"/>
    <property type="evidence" value="ECO:0007669"/>
    <property type="project" value="UniProtKB-UniPathway"/>
</dbReference>
<dbReference type="InterPro" id="IPR029058">
    <property type="entry name" value="AB_hydrolase_fold"/>
</dbReference>
<dbReference type="Proteomes" id="UP000701853">
    <property type="component" value="Chromosome 10"/>
</dbReference>
<protein>
    <recommendedName>
        <fullName evidence="3">Chlorophyllase</fullName>
    </recommendedName>
</protein>
<dbReference type="PANTHER" id="PTHR33428:SF2">
    <property type="entry name" value="CHLOROPHYLLASE-2"/>
    <property type="match status" value="1"/>
</dbReference>
<dbReference type="SUPFAM" id="SSF53474">
    <property type="entry name" value="alpha/beta-Hydrolases"/>
    <property type="match status" value="1"/>
</dbReference>
<evidence type="ECO:0000313" key="1">
    <source>
        <dbReference type="EMBL" id="KAG8481063.1"/>
    </source>
</evidence>
<name>A0A8J5YD99_9ROSI</name>
<dbReference type="OrthoDB" id="2093222at2759"/>
<keyword evidence="2" id="KW-1185">Reference proteome</keyword>
<evidence type="ECO:0000313" key="2">
    <source>
        <dbReference type="Proteomes" id="UP000701853"/>
    </source>
</evidence>
<evidence type="ECO:0008006" key="3">
    <source>
        <dbReference type="Google" id="ProtNLM"/>
    </source>
</evidence>
<dbReference type="Gene3D" id="3.40.50.1820">
    <property type="entry name" value="alpha/beta hydrolase"/>
    <property type="match status" value="1"/>
</dbReference>
<gene>
    <name evidence="1" type="ORF">CXB51_025866</name>
</gene>
<dbReference type="AlphaFoldDB" id="A0A8J5YD99"/>
<organism evidence="1 2">
    <name type="scientific">Gossypium anomalum</name>
    <dbReference type="NCBI Taxonomy" id="47600"/>
    <lineage>
        <taxon>Eukaryota</taxon>
        <taxon>Viridiplantae</taxon>
        <taxon>Streptophyta</taxon>
        <taxon>Embryophyta</taxon>
        <taxon>Tracheophyta</taxon>
        <taxon>Spermatophyta</taxon>
        <taxon>Magnoliopsida</taxon>
        <taxon>eudicotyledons</taxon>
        <taxon>Gunneridae</taxon>
        <taxon>Pentapetalae</taxon>
        <taxon>rosids</taxon>
        <taxon>malvids</taxon>
        <taxon>Malvales</taxon>
        <taxon>Malvaceae</taxon>
        <taxon>Malvoideae</taxon>
        <taxon>Gossypium</taxon>
    </lineage>
</organism>
<dbReference type="InterPro" id="IPR017395">
    <property type="entry name" value="Chlorophyllase-like"/>
</dbReference>
<dbReference type="Pfam" id="PF07224">
    <property type="entry name" value="Chlorophyllase"/>
    <property type="match status" value="2"/>
</dbReference>
<dbReference type="PANTHER" id="PTHR33428">
    <property type="entry name" value="CHLOROPHYLLASE-2, CHLOROPLASTIC"/>
    <property type="match status" value="1"/>
</dbReference>
<dbReference type="UniPathway" id="UPA00674"/>
<dbReference type="EMBL" id="JAHUZN010000010">
    <property type="protein sequence ID" value="KAG8481063.1"/>
    <property type="molecule type" value="Genomic_DNA"/>
</dbReference>
<sequence length="295" mass="32516">MSAPTSLATNVFGFGSYTTMLQKVESVTTSSMPVPPPKSLLIATPSEAGEFPLLIFLHGYLLYNSFYSQLLQHVASHGFIVIAPQLYIVAGPDTTDEIKSTAAITIGYPRGIPRVASTTCSAKLKQACTCRPQSRRQSCFRPSSAENNDYIKVFNHNRHRPRRWNGQRETNATSVMVIGSGLGEVKRNPLFPPCAPKGVNHEDFFKECRKPACHIVAKDYGHLDMLDDETNGFRGRSSYCLCKNGEAREPMRRFVGGVIVASMKAYLNGDNTDLIAIKDGHEAAPVELKTIEFLV</sequence>
<comment type="caution">
    <text evidence="1">The sequence shown here is derived from an EMBL/GenBank/DDBJ whole genome shotgun (WGS) entry which is preliminary data.</text>
</comment>
<accession>A0A8J5YD99</accession>